<protein>
    <submittedName>
        <fullName evidence="2">Uncharacterized protein</fullName>
    </submittedName>
</protein>
<sequence>MTEVNVGGCFLRSQIDYPSMEAMRATWAHTWLRFKLDRCRDAAMEQSGPPFSFRFVRSATASHFRRPCTTAVKGTMMNSTQDPAGDLTDANTSGSKDLAGMDSRPRTI</sequence>
<name>A0A8R7Q1R9_TRIUA</name>
<dbReference type="Proteomes" id="UP000015106">
    <property type="component" value="Chromosome 4"/>
</dbReference>
<dbReference type="AlphaFoldDB" id="A0A8R7Q1R9"/>
<dbReference type="Gramene" id="TuG1812G0400000608.01.T01">
    <property type="protein sequence ID" value="TuG1812G0400000608.01.T01"/>
    <property type="gene ID" value="TuG1812G0400000608.01"/>
</dbReference>
<dbReference type="EnsemblPlants" id="TuG1812G0400000608.01.T01">
    <property type="protein sequence ID" value="TuG1812G0400000608.01.T01"/>
    <property type="gene ID" value="TuG1812G0400000608.01"/>
</dbReference>
<accession>A0A8R7Q1R9</accession>
<organism evidence="2 3">
    <name type="scientific">Triticum urartu</name>
    <name type="common">Red wild einkorn</name>
    <name type="synonym">Crithodium urartu</name>
    <dbReference type="NCBI Taxonomy" id="4572"/>
    <lineage>
        <taxon>Eukaryota</taxon>
        <taxon>Viridiplantae</taxon>
        <taxon>Streptophyta</taxon>
        <taxon>Embryophyta</taxon>
        <taxon>Tracheophyta</taxon>
        <taxon>Spermatophyta</taxon>
        <taxon>Magnoliopsida</taxon>
        <taxon>Liliopsida</taxon>
        <taxon>Poales</taxon>
        <taxon>Poaceae</taxon>
        <taxon>BOP clade</taxon>
        <taxon>Pooideae</taxon>
        <taxon>Triticodae</taxon>
        <taxon>Triticeae</taxon>
        <taxon>Triticinae</taxon>
        <taxon>Triticum</taxon>
    </lineage>
</organism>
<reference evidence="2" key="2">
    <citation type="submission" date="2018-03" db="EMBL/GenBank/DDBJ databases">
        <title>The Triticum urartu genome reveals the dynamic nature of wheat genome evolution.</title>
        <authorList>
            <person name="Ling H."/>
            <person name="Ma B."/>
            <person name="Shi X."/>
            <person name="Liu H."/>
            <person name="Dong L."/>
            <person name="Sun H."/>
            <person name="Cao Y."/>
            <person name="Gao Q."/>
            <person name="Zheng S."/>
            <person name="Li Y."/>
            <person name="Yu Y."/>
            <person name="Du H."/>
            <person name="Qi M."/>
            <person name="Li Y."/>
            <person name="Yu H."/>
            <person name="Cui Y."/>
            <person name="Wang N."/>
            <person name="Chen C."/>
            <person name="Wu H."/>
            <person name="Zhao Y."/>
            <person name="Zhang J."/>
            <person name="Li Y."/>
            <person name="Zhou W."/>
            <person name="Zhang B."/>
            <person name="Hu W."/>
            <person name="Eijk M."/>
            <person name="Tang J."/>
            <person name="Witsenboer H."/>
            <person name="Zhao S."/>
            <person name="Li Z."/>
            <person name="Zhang A."/>
            <person name="Wang D."/>
            <person name="Liang C."/>
        </authorList>
    </citation>
    <scope>NUCLEOTIDE SEQUENCE [LARGE SCALE GENOMIC DNA]</scope>
    <source>
        <strain evidence="2">cv. G1812</strain>
    </source>
</reference>
<proteinExistence type="predicted"/>
<reference evidence="3" key="1">
    <citation type="journal article" date="2013" name="Nature">
        <title>Draft genome of the wheat A-genome progenitor Triticum urartu.</title>
        <authorList>
            <person name="Ling H.Q."/>
            <person name="Zhao S."/>
            <person name="Liu D."/>
            <person name="Wang J."/>
            <person name="Sun H."/>
            <person name="Zhang C."/>
            <person name="Fan H."/>
            <person name="Li D."/>
            <person name="Dong L."/>
            <person name="Tao Y."/>
            <person name="Gao C."/>
            <person name="Wu H."/>
            <person name="Li Y."/>
            <person name="Cui Y."/>
            <person name="Guo X."/>
            <person name="Zheng S."/>
            <person name="Wang B."/>
            <person name="Yu K."/>
            <person name="Liang Q."/>
            <person name="Yang W."/>
            <person name="Lou X."/>
            <person name="Chen J."/>
            <person name="Feng M."/>
            <person name="Jian J."/>
            <person name="Zhang X."/>
            <person name="Luo G."/>
            <person name="Jiang Y."/>
            <person name="Liu J."/>
            <person name="Wang Z."/>
            <person name="Sha Y."/>
            <person name="Zhang B."/>
            <person name="Wu H."/>
            <person name="Tang D."/>
            <person name="Shen Q."/>
            <person name="Xue P."/>
            <person name="Zou S."/>
            <person name="Wang X."/>
            <person name="Liu X."/>
            <person name="Wang F."/>
            <person name="Yang Y."/>
            <person name="An X."/>
            <person name="Dong Z."/>
            <person name="Zhang K."/>
            <person name="Zhang X."/>
            <person name="Luo M.C."/>
            <person name="Dvorak J."/>
            <person name="Tong Y."/>
            <person name="Wang J."/>
            <person name="Yang H."/>
            <person name="Li Z."/>
            <person name="Wang D."/>
            <person name="Zhang A."/>
            <person name="Wang J."/>
        </authorList>
    </citation>
    <scope>NUCLEOTIDE SEQUENCE</scope>
    <source>
        <strain evidence="3">cv. G1812</strain>
    </source>
</reference>
<feature type="region of interest" description="Disordered" evidence="1">
    <location>
        <begin position="72"/>
        <end position="108"/>
    </location>
</feature>
<reference evidence="2" key="3">
    <citation type="submission" date="2022-06" db="UniProtKB">
        <authorList>
            <consortium name="EnsemblPlants"/>
        </authorList>
    </citation>
    <scope>IDENTIFICATION</scope>
</reference>
<keyword evidence="3" id="KW-1185">Reference proteome</keyword>
<evidence type="ECO:0000313" key="3">
    <source>
        <dbReference type="Proteomes" id="UP000015106"/>
    </source>
</evidence>
<evidence type="ECO:0000313" key="2">
    <source>
        <dbReference type="EnsemblPlants" id="TuG1812G0400000608.01.T01"/>
    </source>
</evidence>
<evidence type="ECO:0000256" key="1">
    <source>
        <dbReference type="SAM" id="MobiDB-lite"/>
    </source>
</evidence>